<comment type="similarity">
    <text evidence="2 8">Belongs to the cytochrome P450 family.</text>
</comment>
<keyword evidence="3 8" id="KW-0349">Heme</keyword>
<dbReference type="PANTHER" id="PTHR24300">
    <property type="entry name" value="CYTOCHROME P450 508A4-RELATED"/>
    <property type="match status" value="1"/>
</dbReference>
<keyword evidence="9" id="KW-1133">Transmembrane helix</keyword>
<evidence type="ECO:0000256" key="8">
    <source>
        <dbReference type="RuleBase" id="RU000461"/>
    </source>
</evidence>
<keyword evidence="9" id="KW-0472">Membrane</keyword>
<evidence type="ECO:0000256" key="1">
    <source>
        <dbReference type="ARBA" id="ARBA00001971"/>
    </source>
</evidence>
<dbReference type="InterPro" id="IPR050182">
    <property type="entry name" value="Cytochrome_P450_fam2"/>
</dbReference>
<dbReference type="PANTHER" id="PTHR24300:SF376">
    <property type="entry name" value="CYTOCHROME P450 15A1"/>
    <property type="match status" value="1"/>
</dbReference>
<keyword evidence="9" id="KW-0812">Transmembrane</keyword>
<evidence type="ECO:0000313" key="10">
    <source>
        <dbReference type="EMBL" id="CAL8143167.1"/>
    </source>
</evidence>
<dbReference type="InterPro" id="IPR002401">
    <property type="entry name" value="Cyt_P450_E_grp-I"/>
</dbReference>
<dbReference type="Proteomes" id="UP001642540">
    <property type="component" value="Unassembled WGS sequence"/>
</dbReference>
<sequence length="497" mass="57944">MIAVILWYVFSVFLIWFMWDLLRSQDTPPGPFKFPLLGTLVQISLADPIPYKAFEKLAKKYGDVVSIKLGLKDAIVLNSYQSIRDVFTRDEALERPVYGPWWDRNFKKDLGIIFSSEELWVKIRKFVTKGFRDYGFGKKNSMEAVIHEELQEFTDYIQNLADSSPGNIVHFDTFYHLTFLNLVLSMLVGKRYKHDDKQLRYVMDNVNHFFKSGVVGAGIMTAYPFLRYVFPTMTGFKIQMEAIQAYHSYAREVLKEQRQLGDYKTDPQCFADEFIHKIEETKNDPNTIFTDEQFIILVVDFIQAGSETTSNVFNVAMLHLALNQEMQDKLYKDIVQVIGTDRYPNLKDIEKLTYAKAVMYEAHRYSIVLPHLGLRQVTRDFYYNNYLFRKGTQIFPNIPAVSYDKEFWGDPENFRPERFIGAEGQLINLDRNLNFGAGKRNCIGEMLSKDSFLLYLTRLIQKFKFSIPDHLPAPRTDPMLGFSLTAHPYDAKIELRL</sequence>
<dbReference type="PROSITE" id="PS00086">
    <property type="entry name" value="CYTOCHROME_P450"/>
    <property type="match status" value="1"/>
</dbReference>
<evidence type="ECO:0000256" key="4">
    <source>
        <dbReference type="ARBA" id="ARBA00022723"/>
    </source>
</evidence>
<comment type="cofactor">
    <cofactor evidence="1">
        <name>heme</name>
        <dbReference type="ChEBI" id="CHEBI:30413"/>
    </cofactor>
</comment>
<reference evidence="10 11" key="1">
    <citation type="submission" date="2024-08" db="EMBL/GenBank/DDBJ databases">
        <authorList>
            <person name="Cucini C."/>
            <person name="Frati F."/>
        </authorList>
    </citation>
    <scope>NUCLEOTIDE SEQUENCE [LARGE SCALE GENOMIC DNA]</scope>
</reference>
<organism evidence="10 11">
    <name type="scientific">Orchesella dallaii</name>
    <dbReference type="NCBI Taxonomy" id="48710"/>
    <lineage>
        <taxon>Eukaryota</taxon>
        <taxon>Metazoa</taxon>
        <taxon>Ecdysozoa</taxon>
        <taxon>Arthropoda</taxon>
        <taxon>Hexapoda</taxon>
        <taxon>Collembola</taxon>
        <taxon>Entomobryomorpha</taxon>
        <taxon>Entomobryoidea</taxon>
        <taxon>Orchesellidae</taxon>
        <taxon>Orchesellinae</taxon>
        <taxon>Orchesella</taxon>
    </lineage>
</organism>
<keyword evidence="4 8" id="KW-0479">Metal-binding</keyword>
<comment type="caution">
    <text evidence="10">The sequence shown here is derived from an EMBL/GenBank/DDBJ whole genome shotgun (WGS) entry which is preliminary data.</text>
</comment>
<evidence type="ECO:0000256" key="5">
    <source>
        <dbReference type="ARBA" id="ARBA00023002"/>
    </source>
</evidence>
<evidence type="ECO:0000256" key="6">
    <source>
        <dbReference type="ARBA" id="ARBA00023004"/>
    </source>
</evidence>
<accession>A0ABP1S457</accession>
<feature type="transmembrane region" description="Helical" evidence="9">
    <location>
        <begin position="209"/>
        <end position="230"/>
    </location>
</feature>
<gene>
    <name evidence="10" type="ORF">ODALV1_LOCUS29315</name>
</gene>
<dbReference type="EMBL" id="CAXLJM020000151">
    <property type="protein sequence ID" value="CAL8143167.1"/>
    <property type="molecule type" value="Genomic_DNA"/>
</dbReference>
<name>A0ABP1S457_9HEXA</name>
<evidence type="ECO:0000313" key="11">
    <source>
        <dbReference type="Proteomes" id="UP001642540"/>
    </source>
</evidence>
<dbReference type="PRINTS" id="PR00385">
    <property type="entry name" value="P450"/>
</dbReference>
<evidence type="ECO:0000256" key="7">
    <source>
        <dbReference type="ARBA" id="ARBA00023033"/>
    </source>
</evidence>
<dbReference type="InterPro" id="IPR017972">
    <property type="entry name" value="Cyt_P450_CS"/>
</dbReference>
<keyword evidence="11" id="KW-1185">Reference proteome</keyword>
<evidence type="ECO:0000256" key="9">
    <source>
        <dbReference type="SAM" id="Phobius"/>
    </source>
</evidence>
<dbReference type="PRINTS" id="PR00463">
    <property type="entry name" value="EP450I"/>
</dbReference>
<dbReference type="Pfam" id="PF00067">
    <property type="entry name" value="p450"/>
    <property type="match status" value="1"/>
</dbReference>
<keyword evidence="7 8" id="KW-0503">Monooxygenase</keyword>
<dbReference type="InterPro" id="IPR001128">
    <property type="entry name" value="Cyt_P450"/>
</dbReference>
<evidence type="ECO:0000256" key="3">
    <source>
        <dbReference type="ARBA" id="ARBA00022617"/>
    </source>
</evidence>
<keyword evidence="5 8" id="KW-0560">Oxidoreductase</keyword>
<keyword evidence="6 8" id="KW-0408">Iron</keyword>
<feature type="transmembrane region" description="Helical" evidence="9">
    <location>
        <begin position="173"/>
        <end position="189"/>
    </location>
</feature>
<protein>
    <submittedName>
        <fullName evidence="10">Uncharacterized protein</fullName>
    </submittedName>
</protein>
<evidence type="ECO:0000256" key="2">
    <source>
        <dbReference type="ARBA" id="ARBA00010617"/>
    </source>
</evidence>
<dbReference type="SUPFAM" id="SSF48264">
    <property type="entry name" value="Cytochrome P450"/>
    <property type="match status" value="1"/>
</dbReference>
<dbReference type="InterPro" id="IPR036396">
    <property type="entry name" value="Cyt_P450_sf"/>
</dbReference>
<proteinExistence type="inferred from homology"/>
<dbReference type="Gene3D" id="1.10.630.10">
    <property type="entry name" value="Cytochrome P450"/>
    <property type="match status" value="1"/>
</dbReference>